<dbReference type="InterPro" id="IPR002213">
    <property type="entry name" value="UDP_glucos_trans"/>
</dbReference>
<dbReference type="PANTHER" id="PTHR48047">
    <property type="entry name" value="GLYCOSYLTRANSFERASE"/>
    <property type="match status" value="1"/>
</dbReference>
<proteinExistence type="inferred from homology"/>
<comment type="similarity">
    <text evidence="1">Belongs to the UDP-glycosyltransferase family.</text>
</comment>
<dbReference type="GO" id="GO:0035251">
    <property type="term" value="F:UDP-glucosyltransferase activity"/>
    <property type="evidence" value="ECO:0007669"/>
    <property type="project" value="TreeGrafter"/>
</dbReference>
<dbReference type="SUPFAM" id="SSF53756">
    <property type="entry name" value="UDP-Glycosyltransferase/glycogen phosphorylase"/>
    <property type="match status" value="1"/>
</dbReference>
<keyword evidence="3" id="KW-1185">Reference proteome</keyword>
<evidence type="ECO:0000313" key="3">
    <source>
        <dbReference type="Proteomes" id="UP000504607"/>
    </source>
</evidence>
<protein>
    <submittedName>
        <fullName evidence="4">UDP-glycosyltransferase 89B2</fullName>
    </submittedName>
</protein>
<name>A0A6I9RKM9_ELAGV</name>
<sequence>MAIAEFLGSHVLVIPYPAQGHMLSLLDLAHLLSSHAHVAVTVAVTTKNRPLLDPLLARSPAIVPLVLPFPDYPALPPGLENSKDLQPVFFRPLIHALAGLHDPLLRWARSTPHPPTAIISDFFLGWTTDLAAELGVPRLTFSPSGALTIAVSHVLWRRMPQRSNLDDPDCPISFPEIPSSPVFPWRHLSMLYRTYKQGEPISEFIKEGFLSNIASWGFVFNTFSDLEMVYLDDLRKDLGTARVWAVGPLAPPDGPAERGGTSSAVACEIMEWLDRCPDDSVVLVSFGSQRVLAPPQAEALAAGLERSGERFVWCARGETAVPVGFEGRVAGRGLVVREWAPQVAILGHRAVAAFLTHCGWNSVLEAVAAGVAMLTWPMGADQFMNAKLVVEEAGVGVALCDGADAVPDPDEVARVVAESLGESGKESRDRVKELSRKALAAVKEGGSSRGDVDEMVAELSKFKVN</sequence>
<accession>A0A6I9RKM9</accession>
<dbReference type="Gene3D" id="3.40.50.2000">
    <property type="entry name" value="Glycogen Phosphorylase B"/>
    <property type="match status" value="2"/>
</dbReference>
<evidence type="ECO:0000313" key="4">
    <source>
        <dbReference type="RefSeq" id="XP_010927997.1"/>
    </source>
</evidence>
<evidence type="ECO:0000256" key="1">
    <source>
        <dbReference type="ARBA" id="ARBA00009995"/>
    </source>
</evidence>
<dbReference type="Pfam" id="PF00201">
    <property type="entry name" value="UDPGT"/>
    <property type="match status" value="1"/>
</dbReference>
<dbReference type="KEGG" id="egu:105049912"/>
<organism evidence="3 4">
    <name type="scientific">Elaeis guineensis var. tenera</name>
    <name type="common">Oil palm</name>
    <dbReference type="NCBI Taxonomy" id="51953"/>
    <lineage>
        <taxon>Eukaryota</taxon>
        <taxon>Viridiplantae</taxon>
        <taxon>Streptophyta</taxon>
        <taxon>Embryophyta</taxon>
        <taxon>Tracheophyta</taxon>
        <taxon>Spermatophyta</taxon>
        <taxon>Magnoliopsida</taxon>
        <taxon>Liliopsida</taxon>
        <taxon>Arecaceae</taxon>
        <taxon>Arecoideae</taxon>
        <taxon>Cocoseae</taxon>
        <taxon>Elaeidinae</taxon>
        <taxon>Elaeis</taxon>
    </lineage>
</organism>
<dbReference type="GeneID" id="105049912"/>
<dbReference type="InParanoid" id="A0A6I9RKM9"/>
<dbReference type="FunFam" id="3.40.50.2000:FF:000064">
    <property type="entry name" value="Glycosyltransferase"/>
    <property type="match status" value="1"/>
</dbReference>
<gene>
    <name evidence="4" type="primary">LOC105049912</name>
</gene>
<dbReference type="PANTHER" id="PTHR48047:SF8">
    <property type="entry name" value="FLAVONOL 3-O-GLUCOSYLTRANSFERASE UGT89B1"/>
    <property type="match status" value="1"/>
</dbReference>
<dbReference type="FunFam" id="3.40.50.2000:FF:000143">
    <property type="entry name" value="UDP-glycosyltransferase 89B1"/>
    <property type="match status" value="1"/>
</dbReference>
<reference evidence="4" key="1">
    <citation type="submission" date="2025-08" db="UniProtKB">
        <authorList>
            <consortium name="RefSeq"/>
        </authorList>
    </citation>
    <scope>IDENTIFICATION</scope>
</reference>
<dbReference type="AlphaFoldDB" id="A0A6I9RKM9"/>
<dbReference type="FunCoup" id="A0A6I9RKM9">
    <property type="interactions" value="59"/>
</dbReference>
<evidence type="ECO:0000256" key="2">
    <source>
        <dbReference type="ARBA" id="ARBA00022679"/>
    </source>
</evidence>
<dbReference type="CDD" id="cd03784">
    <property type="entry name" value="GT1_Gtf-like"/>
    <property type="match status" value="1"/>
</dbReference>
<dbReference type="RefSeq" id="XP_010927997.1">
    <property type="nucleotide sequence ID" value="XM_010929695.3"/>
</dbReference>
<keyword evidence="2" id="KW-0808">Transferase</keyword>
<dbReference type="OrthoDB" id="5835829at2759"/>
<dbReference type="Proteomes" id="UP000504607">
    <property type="component" value="Chromosome 8"/>
</dbReference>